<dbReference type="GeneID" id="112277447"/>
<reference evidence="15 16" key="1">
    <citation type="journal article" date="2008" name="Science">
        <title>The Physcomitrella genome reveals evolutionary insights into the conquest of land by plants.</title>
        <authorList>
            <person name="Rensing S."/>
            <person name="Lang D."/>
            <person name="Zimmer A."/>
            <person name="Terry A."/>
            <person name="Salamov A."/>
            <person name="Shapiro H."/>
            <person name="Nishiyama T."/>
            <person name="Perroud P.-F."/>
            <person name="Lindquist E."/>
            <person name="Kamisugi Y."/>
            <person name="Tanahashi T."/>
            <person name="Sakakibara K."/>
            <person name="Fujita T."/>
            <person name="Oishi K."/>
            <person name="Shin-I T."/>
            <person name="Kuroki Y."/>
            <person name="Toyoda A."/>
            <person name="Suzuki Y."/>
            <person name="Hashimoto A."/>
            <person name="Yamaguchi K."/>
            <person name="Sugano A."/>
            <person name="Kohara Y."/>
            <person name="Fujiyama A."/>
            <person name="Anterola A."/>
            <person name="Aoki S."/>
            <person name="Ashton N."/>
            <person name="Barbazuk W.B."/>
            <person name="Barker E."/>
            <person name="Bennetzen J."/>
            <person name="Bezanilla M."/>
            <person name="Blankenship R."/>
            <person name="Cho S.H."/>
            <person name="Dutcher S."/>
            <person name="Estelle M."/>
            <person name="Fawcett J.A."/>
            <person name="Gundlach H."/>
            <person name="Hanada K."/>
            <person name="Heyl A."/>
            <person name="Hicks K.A."/>
            <person name="Hugh J."/>
            <person name="Lohr M."/>
            <person name="Mayer K."/>
            <person name="Melkozernov A."/>
            <person name="Murata T."/>
            <person name="Nelson D."/>
            <person name="Pils B."/>
            <person name="Prigge M."/>
            <person name="Reiss B."/>
            <person name="Renner T."/>
            <person name="Rombauts S."/>
            <person name="Rushton P."/>
            <person name="Sanderfoot A."/>
            <person name="Schween G."/>
            <person name="Shiu S.-H."/>
            <person name="Stueber K."/>
            <person name="Theodoulou F.L."/>
            <person name="Tu H."/>
            <person name="Van de Peer Y."/>
            <person name="Verrier P.J."/>
            <person name="Waters E."/>
            <person name="Wood A."/>
            <person name="Yang L."/>
            <person name="Cove D."/>
            <person name="Cuming A."/>
            <person name="Hasebe M."/>
            <person name="Lucas S."/>
            <person name="Mishler D.B."/>
            <person name="Reski R."/>
            <person name="Grigoriev I."/>
            <person name="Quatrano R.S."/>
            <person name="Boore J.L."/>
        </authorList>
    </citation>
    <scope>NUCLEOTIDE SEQUENCE [LARGE SCALE GENOMIC DNA]</scope>
    <source>
        <strain evidence="15 16">cv. Gransden 2004</strain>
    </source>
</reference>
<evidence type="ECO:0000256" key="6">
    <source>
        <dbReference type="ARBA" id="ARBA00023163"/>
    </source>
</evidence>
<feature type="region of interest" description="Disordered" evidence="9">
    <location>
        <begin position="492"/>
        <end position="535"/>
    </location>
</feature>
<evidence type="ECO:0000259" key="12">
    <source>
        <dbReference type="PROSITE" id="PS50934"/>
    </source>
</evidence>
<feature type="compositionally biased region" description="Low complexity" evidence="9">
    <location>
        <begin position="790"/>
        <end position="820"/>
    </location>
</feature>
<gene>
    <name evidence="15" type="primary">LOC112277447</name>
</gene>
<dbReference type="GO" id="GO:0003677">
    <property type="term" value="F:DNA binding"/>
    <property type="evidence" value="ECO:0007669"/>
    <property type="project" value="UniProtKB-KW"/>
</dbReference>
<dbReference type="Pfam" id="PF00249">
    <property type="entry name" value="Myb_DNA-binding"/>
    <property type="match status" value="1"/>
</dbReference>
<feature type="domain" description="ZZ-type" evidence="11">
    <location>
        <begin position="380"/>
        <end position="434"/>
    </location>
</feature>
<keyword evidence="7" id="KW-0539">Nucleus</keyword>
<dbReference type="InterPro" id="IPR036388">
    <property type="entry name" value="WH-like_DNA-bd_sf"/>
</dbReference>
<dbReference type="AlphaFoldDB" id="A0A7I4CT25"/>
<feature type="region of interest" description="Disordered" evidence="9">
    <location>
        <begin position="616"/>
        <end position="681"/>
    </location>
</feature>
<evidence type="ECO:0000256" key="7">
    <source>
        <dbReference type="ARBA" id="ARBA00023242"/>
    </source>
</evidence>
<sequence length="917" mass="98776">MAARRQPAAVATATAATAAASPAGLKIKVKAAVGAANLNKYHLQESGEVVAAEPGNGLVSNAIMLKRKHLTPPGSPSASKRPPRGDSPNLGATNGELVETEAKKIATNLTDLNVVKQDILKSDGVVGSVSGTEPVELRVDILGEKGNKVLTSPQDEVLVGSSATADRLHETSSVGPKANMDTVDVGDQSPSLVLELHVSSSSAPSNPTDPAEEKPKHHTIPSHAGWFSWTDIHTLEKRGLPEFFNGKVPGKTPEMYMEFRNAVMKKYREHLGKVFTVADVLELLNGVDEKSIHRIMEFLDHWGLINYHAPAEFLPPWTHHTTVLESDAALMLRALPRKGSSLYQFDTSAPVLQQNMVKLKPAKTKEAVIADMLALEGGTEVEYHCNFCSADCSKQRYHCQKQADFDLCSDCYSEGQFGPGMLATDFIKMDVTEAFNANGGGWSDQETLLLLEALELYGDNWNEIAEHVATKSKAQCILHFIRLPVEDSFSEDADGSGLTNNVPASASIPNNNSTAQSEPKEEEALEEAPKDCTANEPSTDVAVELLHEELVMPTNLAAFAEAGNPVMAQMAFLGTMVGSKMGREAAIASLGALQMKDPGIRLAAETAMILEDPVTNVQPSISENPDRSVQVDEDMQSGVETAPAGDADPSSPDGVKIPVSDSAATAQNDDGAPTQSELNLGKEVVHKTDVAEQKLNVLEEARVAGRVKQAAASALAAVAVKAKLLADQEEREMQRLIAVVIDQQLKKLELKLKFLNELDSELLKHCDAVERDRLFFFENQTRIAASHLGTSSNSNPPTSPSGQEQPARQHQHPQAPAMAQGPVSFQGHMYMHGFQGMSHPPGVSFNHQMQPNHTTDFMQSQMYQGLANTVHAGSMTVQQNHFGRHMMIGGSAPLHLLQGRQIGPHEVTPPPKFLGGL</sequence>
<dbReference type="EMBL" id="ABEU02000025">
    <property type="status" value="NOT_ANNOTATED_CDS"/>
    <property type="molecule type" value="Genomic_DNA"/>
</dbReference>
<keyword evidence="16" id="KW-1185">Reference proteome</keyword>
<dbReference type="Proteomes" id="UP000006727">
    <property type="component" value="Chromosome 25"/>
</dbReference>
<feature type="domain" description="SWIRM" evidence="12">
    <location>
        <begin position="218"/>
        <end position="316"/>
    </location>
</feature>
<feature type="region of interest" description="Disordered" evidence="9">
    <location>
        <begin position="68"/>
        <end position="94"/>
    </location>
</feature>
<dbReference type="RefSeq" id="XP_024365546.1">
    <property type="nucleotide sequence ID" value="XM_024509778.2"/>
</dbReference>
<dbReference type="InterPro" id="IPR007526">
    <property type="entry name" value="SWIRM"/>
</dbReference>
<dbReference type="PROSITE" id="PS51293">
    <property type="entry name" value="SANT"/>
    <property type="match status" value="1"/>
</dbReference>
<dbReference type="CDD" id="cd00167">
    <property type="entry name" value="SANT"/>
    <property type="match status" value="1"/>
</dbReference>
<dbReference type="PANTHER" id="PTHR12802:SF41">
    <property type="entry name" value="BRAHMA ASSOCIATED PROTEIN 155 KDA"/>
    <property type="match status" value="1"/>
</dbReference>
<dbReference type="PROSITE" id="PS50135">
    <property type="entry name" value="ZF_ZZ_2"/>
    <property type="match status" value="1"/>
</dbReference>
<dbReference type="FunFam" id="1.10.10.60:FF:000014">
    <property type="entry name" value="SWI/SNF complex subunit SMARCC2 isoform C"/>
    <property type="match status" value="1"/>
</dbReference>
<feature type="compositionally biased region" description="Polar residues" evidence="9">
    <location>
        <begin position="662"/>
        <end position="678"/>
    </location>
</feature>
<evidence type="ECO:0000256" key="9">
    <source>
        <dbReference type="SAM" id="MobiDB-lite"/>
    </source>
</evidence>
<dbReference type="PANTHER" id="PTHR12802">
    <property type="entry name" value="SWI/SNF COMPLEX-RELATED"/>
    <property type="match status" value="1"/>
</dbReference>
<name>A0A7I4CT25_PHYPA</name>
<dbReference type="SUPFAM" id="SSF46689">
    <property type="entry name" value="Homeodomain-like"/>
    <property type="match status" value="2"/>
</dbReference>
<feature type="compositionally biased region" description="Polar residues" evidence="9">
    <location>
        <begin position="497"/>
        <end position="517"/>
    </location>
</feature>
<dbReference type="InParanoid" id="A0A7I4CT25"/>
<dbReference type="PROSITE" id="PS51294">
    <property type="entry name" value="HTH_MYB"/>
    <property type="match status" value="1"/>
</dbReference>
<dbReference type="SUPFAM" id="SSF57850">
    <property type="entry name" value="RING/U-box"/>
    <property type="match status" value="1"/>
</dbReference>
<dbReference type="CDD" id="cd02336">
    <property type="entry name" value="ZZ_RSC8"/>
    <property type="match status" value="1"/>
</dbReference>
<dbReference type="Gene3D" id="3.30.60.90">
    <property type="match status" value="1"/>
</dbReference>
<evidence type="ECO:0008006" key="17">
    <source>
        <dbReference type="Google" id="ProtNLM"/>
    </source>
</evidence>
<dbReference type="PROSITE" id="PS50934">
    <property type="entry name" value="SWIRM"/>
    <property type="match status" value="1"/>
</dbReference>
<dbReference type="InterPro" id="IPR001005">
    <property type="entry name" value="SANT/Myb"/>
</dbReference>
<dbReference type="InterPro" id="IPR041984">
    <property type="entry name" value="Rsc8/Ssr1/Ssr2_ZZ"/>
</dbReference>
<dbReference type="GO" id="GO:0005634">
    <property type="term" value="C:nucleus"/>
    <property type="evidence" value="ECO:0007669"/>
    <property type="project" value="UniProtKB-ARBA"/>
</dbReference>
<organism evidence="15 16">
    <name type="scientific">Physcomitrium patens</name>
    <name type="common">Spreading-leaved earth moss</name>
    <name type="synonym">Physcomitrella patens</name>
    <dbReference type="NCBI Taxonomy" id="3218"/>
    <lineage>
        <taxon>Eukaryota</taxon>
        <taxon>Viridiplantae</taxon>
        <taxon>Streptophyta</taxon>
        <taxon>Embryophyta</taxon>
        <taxon>Bryophyta</taxon>
        <taxon>Bryophytina</taxon>
        <taxon>Bryopsida</taxon>
        <taxon>Funariidae</taxon>
        <taxon>Funariales</taxon>
        <taxon>Funariaceae</taxon>
        <taxon>Physcomitrium</taxon>
    </lineage>
</organism>
<dbReference type="Gene3D" id="1.10.10.60">
    <property type="entry name" value="Homeodomain-like"/>
    <property type="match status" value="1"/>
</dbReference>
<dbReference type="InterPro" id="IPR000433">
    <property type="entry name" value="Znf_ZZ"/>
</dbReference>
<dbReference type="Gene3D" id="1.10.10.10">
    <property type="entry name" value="Winged helix-like DNA-binding domain superfamily/Winged helix DNA-binding domain"/>
    <property type="match status" value="1"/>
</dbReference>
<feature type="region of interest" description="Disordered" evidence="9">
    <location>
        <begin position="161"/>
        <end position="182"/>
    </location>
</feature>
<keyword evidence="4" id="KW-0805">Transcription regulation</keyword>
<feature type="domain" description="SANT" evidence="13">
    <location>
        <begin position="442"/>
        <end position="488"/>
    </location>
</feature>
<dbReference type="OMA" id="DCFHHGR"/>
<dbReference type="Pfam" id="PF16495">
    <property type="entry name" value="SWIRM-assoc_1"/>
    <property type="match status" value="1"/>
</dbReference>
<evidence type="ECO:0000259" key="10">
    <source>
        <dbReference type="PROSITE" id="PS50090"/>
    </source>
</evidence>
<dbReference type="SMART" id="SM00717">
    <property type="entry name" value="SANT"/>
    <property type="match status" value="1"/>
</dbReference>
<feature type="domain" description="HTH myb-type" evidence="14">
    <location>
        <begin position="434"/>
        <end position="488"/>
    </location>
</feature>
<keyword evidence="3" id="KW-0862">Zinc</keyword>
<keyword evidence="5" id="KW-0238">DNA-binding</keyword>
<dbReference type="FunFam" id="1.10.10.10:FF:000020">
    <property type="entry name" value="SWI/SNF complex subunit SMARCC2 isoform c"/>
    <property type="match status" value="1"/>
</dbReference>
<reference evidence="15" key="3">
    <citation type="submission" date="2020-12" db="UniProtKB">
        <authorList>
            <consortium name="EnsemblPlants"/>
        </authorList>
    </citation>
    <scope>IDENTIFICATION</scope>
</reference>
<dbReference type="FunCoup" id="A0A7I4CT25">
    <property type="interactions" value="3052"/>
</dbReference>
<evidence type="ECO:0000256" key="4">
    <source>
        <dbReference type="ARBA" id="ARBA00023015"/>
    </source>
</evidence>
<dbReference type="EnsemblPlants" id="Pp3c25_660V3.3">
    <property type="protein sequence ID" value="Pp3c25_660V3.3"/>
    <property type="gene ID" value="Pp3c25_660"/>
</dbReference>
<dbReference type="OrthoDB" id="118550at2759"/>
<dbReference type="InterPro" id="IPR017884">
    <property type="entry name" value="SANT_dom"/>
</dbReference>
<evidence type="ECO:0000313" key="15">
    <source>
        <dbReference type="EnsemblPlants" id="Pp3c25_660V3.3"/>
    </source>
</evidence>
<evidence type="ECO:0000259" key="14">
    <source>
        <dbReference type="PROSITE" id="PS51294"/>
    </source>
</evidence>
<dbReference type="InterPro" id="IPR043145">
    <property type="entry name" value="Znf_ZZ_sf"/>
</dbReference>
<keyword evidence="2 8" id="KW-0863">Zinc-finger</keyword>
<accession>A0A7I4CT25</accession>
<dbReference type="PROSITE" id="PS50090">
    <property type="entry name" value="MYB_LIKE"/>
    <property type="match status" value="1"/>
</dbReference>
<feature type="region of interest" description="Disordered" evidence="9">
    <location>
        <begin position="786"/>
        <end position="820"/>
    </location>
</feature>
<reference evidence="15 16" key="2">
    <citation type="journal article" date="2018" name="Plant J.">
        <title>The Physcomitrella patens chromosome-scale assembly reveals moss genome structure and evolution.</title>
        <authorList>
            <person name="Lang D."/>
            <person name="Ullrich K.K."/>
            <person name="Murat F."/>
            <person name="Fuchs J."/>
            <person name="Jenkins J."/>
            <person name="Haas F.B."/>
            <person name="Piednoel M."/>
            <person name="Gundlach H."/>
            <person name="Van Bel M."/>
            <person name="Meyberg R."/>
            <person name="Vives C."/>
            <person name="Morata J."/>
            <person name="Symeonidi A."/>
            <person name="Hiss M."/>
            <person name="Muchero W."/>
            <person name="Kamisugi Y."/>
            <person name="Saleh O."/>
            <person name="Blanc G."/>
            <person name="Decker E.L."/>
            <person name="van Gessel N."/>
            <person name="Grimwood J."/>
            <person name="Hayes R.D."/>
            <person name="Graham S.W."/>
            <person name="Gunter L.E."/>
            <person name="McDaniel S.F."/>
            <person name="Hoernstein S.N.W."/>
            <person name="Larsson A."/>
            <person name="Li F.W."/>
            <person name="Perroud P.F."/>
            <person name="Phillips J."/>
            <person name="Ranjan P."/>
            <person name="Rokshar D.S."/>
            <person name="Rothfels C.J."/>
            <person name="Schneider L."/>
            <person name="Shu S."/>
            <person name="Stevenson D.W."/>
            <person name="Thummler F."/>
            <person name="Tillich M."/>
            <person name="Villarreal Aguilar J.C."/>
            <person name="Widiez T."/>
            <person name="Wong G.K."/>
            <person name="Wymore A."/>
            <person name="Zhang Y."/>
            <person name="Zimmer A.D."/>
            <person name="Quatrano R.S."/>
            <person name="Mayer K.F.X."/>
            <person name="Goodstein D."/>
            <person name="Casacuberta J.M."/>
            <person name="Vandepoele K."/>
            <person name="Reski R."/>
            <person name="Cuming A.C."/>
            <person name="Tuskan G.A."/>
            <person name="Maumus F."/>
            <person name="Salse J."/>
            <person name="Schmutz J."/>
            <person name="Rensing S.A."/>
        </authorList>
    </citation>
    <scope>NUCLEOTIDE SEQUENCE [LARGE SCALE GENOMIC DNA]</scope>
    <source>
        <strain evidence="15 16">cv. Gransden 2004</strain>
    </source>
</reference>
<evidence type="ECO:0000256" key="5">
    <source>
        <dbReference type="ARBA" id="ARBA00023125"/>
    </source>
</evidence>
<dbReference type="PROSITE" id="PS01357">
    <property type="entry name" value="ZF_ZZ_1"/>
    <property type="match status" value="1"/>
</dbReference>
<evidence type="ECO:0000256" key="1">
    <source>
        <dbReference type="ARBA" id="ARBA00022723"/>
    </source>
</evidence>
<dbReference type="InterPro" id="IPR032451">
    <property type="entry name" value="SMARCC_C"/>
</dbReference>
<keyword evidence="1" id="KW-0479">Metal-binding</keyword>
<proteinExistence type="predicted"/>
<protein>
    <recommendedName>
        <fullName evidence="17">Chromatin remodeling factor subunit</fullName>
    </recommendedName>
</protein>
<dbReference type="InterPro" id="IPR009057">
    <property type="entry name" value="Homeodomain-like_sf"/>
</dbReference>
<evidence type="ECO:0000259" key="13">
    <source>
        <dbReference type="PROSITE" id="PS51293"/>
    </source>
</evidence>
<evidence type="ECO:0000256" key="2">
    <source>
        <dbReference type="ARBA" id="ARBA00022771"/>
    </source>
</evidence>
<evidence type="ECO:0000313" key="16">
    <source>
        <dbReference type="Proteomes" id="UP000006727"/>
    </source>
</evidence>
<evidence type="ECO:0000256" key="8">
    <source>
        <dbReference type="PROSITE-ProRule" id="PRU00228"/>
    </source>
</evidence>
<keyword evidence="6" id="KW-0804">Transcription</keyword>
<evidence type="ECO:0000259" key="11">
    <source>
        <dbReference type="PROSITE" id="PS50135"/>
    </source>
</evidence>
<dbReference type="InterPro" id="IPR017930">
    <property type="entry name" value="Myb_dom"/>
</dbReference>
<dbReference type="SMART" id="SM00291">
    <property type="entry name" value="ZnF_ZZ"/>
    <property type="match status" value="1"/>
</dbReference>
<feature type="region of interest" description="Disordered" evidence="9">
    <location>
        <begin position="197"/>
        <end position="220"/>
    </location>
</feature>
<evidence type="ECO:0000256" key="3">
    <source>
        <dbReference type="ARBA" id="ARBA00022833"/>
    </source>
</evidence>
<dbReference type="Pfam" id="PF04433">
    <property type="entry name" value="SWIRM"/>
    <property type="match status" value="1"/>
</dbReference>
<dbReference type="Gramene" id="Pp3c25_660V3.3">
    <property type="protein sequence ID" value="Pp3c25_660V3.3"/>
    <property type="gene ID" value="Pp3c25_660"/>
</dbReference>
<dbReference type="KEGG" id="ppp:112277447"/>
<feature type="domain" description="Myb-like" evidence="10">
    <location>
        <begin position="434"/>
        <end position="484"/>
    </location>
</feature>
<dbReference type="Pfam" id="PF00569">
    <property type="entry name" value="ZZ"/>
    <property type="match status" value="1"/>
</dbReference>
<dbReference type="GO" id="GO:0008270">
    <property type="term" value="F:zinc ion binding"/>
    <property type="evidence" value="ECO:0007669"/>
    <property type="project" value="UniProtKB-KW"/>
</dbReference>